<dbReference type="RefSeq" id="WP_273133933.1">
    <property type="nucleotide sequence ID" value="NZ_VMRX01000031.1"/>
</dbReference>
<proteinExistence type="predicted"/>
<dbReference type="Proteomes" id="UP000319142">
    <property type="component" value="Unassembled WGS sequence"/>
</dbReference>
<comment type="caution">
    <text evidence="1">The sequence shown here is derived from an EMBL/GenBank/DDBJ whole genome shotgun (WGS) entry which is preliminary data.</text>
</comment>
<reference evidence="1 2" key="1">
    <citation type="submission" date="2019-07" db="EMBL/GenBank/DDBJ databases">
        <title>The pathways for chlorine oxyanion respiration interact through the shared metabolite chlorate.</title>
        <authorList>
            <person name="Barnum T.P."/>
            <person name="Cheng Y."/>
            <person name="Hill K.A."/>
            <person name="Lucas L.N."/>
            <person name="Carlson H.K."/>
            <person name="Coates J.D."/>
        </authorList>
    </citation>
    <scope>NUCLEOTIDE SEQUENCE [LARGE SCALE GENOMIC DNA]</scope>
    <source>
        <strain evidence="1">UCB</strain>
    </source>
</reference>
<accession>A0A558B7Q1</accession>
<evidence type="ECO:0000313" key="2">
    <source>
        <dbReference type="Proteomes" id="UP000319142"/>
    </source>
</evidence>
<gene>
    <name evidence="1" type="ORF">FHK81_11735</name>
</gene>
<protein>
    <submittedName>
        <fullName evidence="1">Uncharacterized protein</fullName>
    </submittedName>
</protein>
<organism evidence="1 2">
    <name type="scientific">Marinobacter vinifirmus</name>
    <dbReference type="NCBI Taxonomy" id="355591"/>
    <lineage>
        <taxon>Bacteria</taxon>
        <taxon>Pseudomonadati</taxon>
        <taxon>Pseudomonadota</taxon>
        <taxon>Gammaproteobacteria</taxon>
        <taxon>Pseudomonadales</taxon>
        <taxon>Marinobacteraceae</taxon>
        <taxon>Marinobacter</taxon>
    </lineage>
</organism>
<dbReference type="EMBL" id="VMRX01000031">
    <property type="protein sequence ID" value="TVT32535.1"/>
    <property type="molecule type" value="Genomic_DNA"/>
</dbReference>
<evidence type="ECO:0000313" key="1">
    <source>
        <dbReference type="EMBL" id="TVT32535.1"/>
    </source>
</evidence>
<sequence length="79" mass="8579">MAENPGLQLVLTFFSGKLTAIRPGKQFFQVMWSALSLSLVISKRLAGGARSQKLAQICHIFVTGKFGGPKCKKSRPVSN</sequence>
<name>A0A558B7Q1_9GAMM</name>
<dbReference type="AlphaFoldDB" id="A0A558B7Q1"/>